<keyword evidence="2" id="KW-1185">Reference proteome</keyword>
<evidence type="ECO:0000313" key="1">
    <source>
        <dbReference type="EMBL" id="KAJ7995311.1"/>
    </source>
</evidence>
<accession>A0ACC2FVH8</accession>
<evidence type="ECO:0000313" key="2">
    <source>
        <dbReference type="Proteomes" id="UP001157502"/>
    </source>
</evidence>
<sequence>MMMSPGICATTRRSLDWASPTVPRHAHKDSTRMIQIILLVSLFAKKNVSTISLIVQFGQGLLHFMRVKFLSIVESGDEAKDTKEELRPSYTPSAAEFNGKVICHVYSRRRSGE</sequence>
<name>A0ACC2FVH8_DALPE</name>
<protein>
    <submittedName>
        <fullName evidence="1">Uncharacterized protein</fullName>
    </submittedName>
</protein>
<dbReference type="EMBL" id="CM055748">
    <property type="protein sequence ID" value="KAJ7995311.1"/>
    <property type="molecule type" value="Genomic_DNA"/>
</dbReference>
<dbReference type="Proteomes" id="UP001157502">
    <property type="component" value="Chromosome 21"/>
</dbReference>
<comment type="caution">
    <text evidence="1">The sequence shown here is derived from an EMBL/GenBank/DDBJ whole genome shotgun (WGS) entry which is preliminary data.</text>
</comment>
<reference evidence="1" key="1">
    <citation type="submission" date="2021-05" db="EMBL/GenBank/DDBJ databases">
        <authorList>
            <person name="Pan Q."/>
            <person name="Jouanno E."/>
            <person name="Zahm M."/>
            <person name="Klopp C."/>
            <person name="Cabau C."/>
            <person name="Louis A."/>
            <person name="Berthelot C."/>
            <person name="Parey E."/>
            <person name="Roest Crollius H."/>
            <person name="Montfort J."/>
            <person name="Robinson-Rechavi M."/>
            <person name="Bouchez O."/>
            <person name="Lampietro C."/>
            <person name="Lopez Roques C."/>
            <person name="Donnadieu C."/>
            <person name="Postlethwait J."/>
            <person name="Bobe J."/>
            <person name="Dillon D."/>
            <person name="Chandos A."/>
            <person name="von Hippel F."/>
            <person name="Guiguen Y."/>
        </authorList>
    </citation>
    <scope>NUCLEOTIDE SEQUENCE</scope>
    <source>
        <strain evidence="1">YG-Jan2019</strain>
    </source>
</reference>
<proteinExistence type="predicted"/>
<gene>
    <name evidence="1" type="ORF">DPEC_G00243240</name>
</gene>
<organism evidence="1 2">
    <name type="scientific">Dallia pectoralis</name>
    <name type="common">Alaska blackfish</name>
    <dbReference type="NCBI Taxonomy" id="75939"/>
    <lineage>
        <taxon>Eukaryota</taxon>
        <taxon>Metazoa</taxon>
        <taxon>Chordata</taxon>
        <taxon>Craniata</taxon>
        <taxon>Vertebrata</taxon>
        <taxon>Euteleostomi</taxon>
        <taxon>Actinopterygii</taxon>
        <taxon>Neopterygii</taxon>
        <taxon>Teleostei</taxon>
        <taxon>Protacanthopterygii</taxon>
        <taxon>Esociformes</taxon>
        <taxon>Umbridae</taxon>
        <taxon>Dallia</taxon>
    </lineage>
</organism>